<dbReference type="CDD" id="cd03823">
    <property type="entry name" value="GT4_ExpE7-like"/>
    <property type="match status" value="1"/>
</dbReference>
<dbReference type="InterPro" id="IPR011990">
    <property type="entry name" value="TPR-like_helical_dom_sf"/>
</dbReference>
<evidence type="ECO:0000259" key="4">
    <source>
        <dbReference type="Pfam" id="PF13439"/>
    </source>
</evidence>
<evidence type="ECO:0000313" key="7">
    <source>
        <dbReference type="Proteomes" id="UP000469011"/>
    </source>
</evidence>
<comment type="caution">
    <text evidence="6">The sequence shown here is derived from an EMBL/GenBank/DDBJ whole genome shotgun (WGS) entry which is preliminary data.</text>
</comment>
<dbReference type="Gene3D" id="1.25.40.10">
    <property type="entry name" value="Tetratricopeptide repeat domain"/>
    <property type="match status" value="3"/>
</dbReference>
<reference evidence="6 7" key="1">
    <citation type="submission" date="2020-01" db="EMBL/GenBank/DDBJ databases">
        <title>Jiella pacifica sp. nov.</title>
        <authorList>
            <person name="Xue Z."/>
            <person name="Zhu S."/>
            <person name="Chen J."/>
            <person name="Yang J."/>
        </authorList>
    </citation>
    <scope>NUCLEOTIDE SEQUENCE [LARGE SCALE GENOMIC DNA]</scope>
    <source>
        <strain evidence="6 7">40Bstr34</strain>
    </source>
</reference>
<evidence type="ECO:0000313" key="6">
    <source>
        <dbReference type="EMBL" id="NDW05608.1"/>
    </source>
</evidence>
<organism evidence="6 7">
    <name type="scientific">Jiella pacifica</name>
    <dbReference type="NCBI Taxonomy" id="2696469"/>
    <lineage>
        <taxon>Bacteria</taxon>
        <taxon>Pseudomonadati</taxon>
        <taxon>Pseudomonadota</taxon>
        <taxon>Alphaproteobacteria</taxon>
        <taxon>Hyphomicrobiales</taxon>
        <taxon>Aurantimonadaceae</taxon>
        <taxon>Jiella</taxon>
    </lineage>
</organism>
<evidence type="ECO:0000259" key="3">
    <source>
        <dbReference type="Pfam" id="PF00534"/>
    </source>
</evidence>
<protein>
    <submittedName>
        <fullName evidence="6">Glycosyltransferase</fullName>
    </submittedName>
</protein>
<keyword evidence="1" id="KW-0802">TPR repeat</keyword>
<keyword evidence="7" id="KW-1185">Reference proteome</keyword>
<keyword evidence="6" id="KW-0808">Transferase</keyword>
<feature type="domain" description="Spore protein YkvP/CgeB glycosyl transferase-like" evidence="5">
    <location>
        <begin position="688"/>
        <end position="822"/>
    </location>
</feature>
<dbReference type="SUPFAM" id="SSF53756">
    <property type="entry name" value="UDP-Glycosyltransferase/glycogen phosphorylase"/>
    <property type="match status" value="2"/>
</dbReference>
<feature type="repeat" description="TPR" evidence="1">
    <location>
        <begin position="39"/>
        <end position="72"/>
    </location>
</feature>
<dbReference type="EMBL" id="JAAAMG010000011">
    <property type="protein sequence ID" value="NDW05608.1"/>
    <property type="molecule type" value="Genomic_DNA"/>
</dbReference>
<dbReference type="Proteomes" id="UP000469011">
    <property type="component" value="Unassembled WGS sequence"/>
</dbReference>
<evidence type="ECO:0000259" key="5">
    <source>
        <dbReference type="Pfam" id="PF13524"/>
    </source>
</evidence>
<accession>A0A6N9T9M5</accession>
<feature type="domain" description="Glycosyl transferase family 1" evidence="3">
    <location>
        <begin position="1057"/>
        <end position="1201"/>
    </location>
</feature>
<dbReference type="Gene3D" id="3.40.50.2000">
    <property type="entry name" value="Glycogen Phosphorylase B"/>
    <property type="match status" value="3"/>
</dbReference>
<dbReference type="InterPro" id="IPR001296">
    <property type="entry name" value="Glyco_trans_1"/>
</dbReference>
<feature type="domain" description="Glycosyltransferase subfamily 4-like N-terminal" evidence="4">
    <location>
        <begin position="855"/>
        <end position="1046"/>
    </location>
</feature>
<dbReference type="GO" id="GO:0016757">
    <property type="term" value="F:glycosyltransferase activity"/>
    <property type="evidence" value="ECO:0007669"/>
    <property type="project" value="InterPro"/>
</dbReference>
<dbReference type="PROSITE" id="PS50005">
    <property type="entry name" value="TPR"/>
    <property type="match status" value="2"/>
</dbReference>
<dbReference type="Pfam" id="PF13524">
    <property type="entry name" value="Glyco_trans_1_2"/>
    <property type="match status" value="1"/>
</dbReference>
<dbReference type="Pfam" id="PF13439">
    <property type="entry name" value="Glyco_transf_4"/>
    <property type="match status" value="1"/>
</dbReference>
<evidence type="ECO:0000256" key="1">
    <source>
        <dbReference type="PROSITE-ProRule" id="PRU00339"/>
    </source>
</evidence>
<evidence type="ECO:0000256" key="2">
    <source>
        <dbReference type="SAM" id="MobiDB-lite"/>
    </source>
</evidence>
<dbReference type="InterPro" id="IPR019734">
    <property type="entry name" value="TPR_rpt"/>
</dbReference>
<gene>
    <name evidence="6" type="ORF">GTK09_14370</name>
</gene>
<dbReference type="Pfam" id="PF13432">
    <property type="entry name" value="TPR_16"/>
    <property type="match status" value="2"/>
</dbReference>
<proteinExistence type="predicted"/>
<dbReference type="SMART" id="SM00028">
    <property type="entry name" value="TPR"/>
    <property type="match status" value="6"/>
</dbReference>
<dbReference type="RefSeq" id="WP_163463863.1">
    <property type="nucleotide sequence ID" value="NZ_JAAAMG010000011.1"/>
</dbReference>
<dbReference type="AlphaFoldDB" id="A0A6N9T9M5"/>
<feature type="repeat" description="TPR" evidence="1">
    <location>
        <begin position="73"/>
        <end position="106"/>
    </location>
</feature>
<dbReference type="Pfam" id="PF00534">
    <property type="entry name" value="Glycos_transf_1"/>
    <property type="match status" value="1"/>
</dbReference>
<dbReference type="InterPro" id="IPR055259">
    <property type="entry name" value="YkvP/CgeB_Glyco_trans-like"/>
</dbReference>
<dbReference type="InterPro" id="IPR028098">
    <property type="entry name" value="Glyco_trans_4-like_N"/>
</dbReference>
<sequence>MLSGARPLIKAGDKANAERRWHDAQKAYGEALRRNPKLESVWVQYGHALKEQGFASRAEDAYRRALKLRGDKADTHLQLGHALKIQGKRTEAVAAYREAYMIDPSSPHVAEELRAIAAPIPSEEEIVQYHRERHGRDAPLKPVALLAAPAGSSPTGPLEQRLLSSDISPALLSKFDAEYYYYSSKSLRARQKSFDKEAALKHFVSVGIDDVATIREGYDFEPSFYVETYAKEVTSPAPSDIYRHYLKEGIAANHWPNRRLWLESLLGPGVRGLPSLELPSFAGSDATSRYVDRFGLLMNEVMVNNATPVAIETRHAPLLVLIADRLVLEGKDDQALTAYQKILQRVPDFAPALRHYADCLLRRKCYLEAAEIYERLTQTSDSNIWTYINLAHCAEQVGDQFAALKTLKDGIERFPADLGLRRRFHDLAPRFLTSSWLLANAEASDGRLAEAQRRIESDCDAIHELLRPESTAEKRYVRTVALMGNFDLPQCRFYRIDQKIEQLKAAGFVVESFDFKDNLDRFLEKVHCFDAVIFFRVPSYYEMIRAIEKAREVGCATFYEVDDLIFDSEYFPPALESYDAQFTQKEHDGLALGVPLFRSALKYCENALVSTKPLVRYVQGVAGADKPTFVHANALHSPHAQHVGHTMVQTKEQVTIFYGSGTKAHKQDFQELVEPALVAMARKYGDKVSIVLAGYMTPGKKLGEYPDNLVMLPPVWDVHQFWSALSAADINLAVLKPAATTDVKSEIKWLEAAMLGIPSIVSDTALYEEVIEDGVDGIIARTPKEWTEALDRLIRQPELRAAIGAKAREKALKQYGIPAMAKNITEIIRSASLPAPDKRKRVLVVNVFYPPQALGGATRVVHDNVRHFAANHSDEFAFEVFCSIEGGSEAYKVSSHAADGVRVVGVTTPDLPDIDRIVYDEKMAKVFSDYLDVCQPDIIHFHCIQRLTAAVVLEARRRGIPYVVTAHDGWWISDEQFLLGKDDQIVLYDHANPASQLGRIPPEQFSTRMQLRECLLGAEKVMAVSEAFAEVYRSAGVHNAVAVPNGGSDIIPAPRIPSPDGKVRLGFIGGLARHKGYHLIQRALLSGEFKNLRFVFIDHAMAAGTRRQGRLGTTELDIRPKVPQSKVAELYAEFDVLVAPSVWPEAYGLVTREALMCGCWVIASDRGAIGEDVVEGQNGFRIDVSSPEGLMKALQEIDRDPRRYLKSPAASVNMRQASDQAEDLIGIYEEILAARGGVGSDDLEQQMKADPEPASEISSIDANRLREVLSD</sequence>
<dbReference type="SUPFAM" id="SSF48452">
    <property type="entry name" value="TPR-like"/>
    <property type="match status" value="1"/>
</dbReference>
<dbReference type="PANTHER" id="PTHR12526">
    <property type="entry name" value="GLYCOSYLTRANSFERASE"/>
    <property type="match status" value="1"/>
</dbReference>
<feature type="region of interest" description="Disordered" evidence="2">
    <location>
        <begin position="1242"/>
        <end position="1262"/>
    </location>
</feature>
<name>A0A6N9T9M5_9HYPH</name>